<comment type="caution">
    <text evidence="7">The sequence shown here is derived from an EMBL/GenBank/DDBJ whole genome shotgun (WGS) entry which is preliminary data.</text>
</comment>
<evidence type="ECO:0000256" key="5">
    <source>
        <dbReference type="PIRSR" id="PIRSR000097-3"/>
    </source>
</evidence>
<dbReference type="FunFam" id="3.20.20.100:FF:000015">
    <property type="entry name" value="Oxidoreductase, aldo/keto reductase family"/>
    <property type="match status" value="1"/>
</dbReference>
<protein>
    <submittedName>
        <fullName evidence="7">Aldo-keto reductase</fullName>
    </submittedName>
</protein>
<comment type="similarity">
    <text evidence="1">Belongs to the aldo/keto reductase family.</text>
</comment>
<evidence type="ECO:0000259" key="6">
    <source>
        <dbReference type="Pfam" id="PF00248"/>
    </source>
</evidence>
<dbReference type="AlphaFoldDB" id="A0A9P5N3T9"/>
<dbReference type="OrthoDB" id="416253at2759"/>
<evidence type="ECO:0000313" key="7">
    <source>
        <dbReference type="EMBL" id="KAF8485739.1"/>
    </source>
</evidence>
<dbReference type="Gene3D" id="3.20.20.100">
    <property type="entry name" value="NADP-dependent oxidoreductase domain"/>
    <property type="match status" value="1"/>
</dbReference>
<dbReference type="PANTHER" id="PTHR43827">
    <property type="entry name" value="2,5-DIKETO-D-GLUCONIC ACID REDUCTASE"/>
    <property type="match status" value="1"/>
</dbReference>
<dbReference type="InterPro" id="IPR023210">
    <property type="entry name" value="NADP_OxRdtase_dom"/>
</dbReference>
<dbReference type="PRINTS" id="PR00069">
    <property type="entry name" value="ALDKETRDTASE"/>
</dbReference>
<dbReference type="PIRSF" id="PIRSF000097">
    <property type="entry name" value="AKR"/>
    <property type="match status" value="1"/>
</dbReference>
<feature type="binding site" evidence="4">
    <location>
        <position position="114"/>
    </location>
    <ligand>
        <name>substrate</name>
    </ligand>
</feature>
<dbReference type="PROSITE" id="PS00063">
    <property type="entry name" value="ALDOKETO_REDUCTASE_3"/>
    <property type="match status" value="1"/>
</dbReference>
<dbReference type="PROSITE" id="PS00798">
    <property type="entry name" value="ALDOKETO_REDUCTASE_1"/>
    <property type="match status" value="1"/>
</dbReference>
<dbReference type="InterPro" id="IPR020471">
    <property type="entry name" value="AKR"/>
</dbReference>
<name>A0A9P5N3T9_9AGAM</name>
<dbReference type="PANTHER" id="PTHR43827:SF13">
    <property type="entry name" value="ALDO_KETO REDUCTASE FAMILY PROTEIN"/>
    <property type="match status" value="1"/>
</dbReference>
<reference evidence="7" key="1">
    <citation type="submission" date="2019-10" db="EMBL/GenBank/DDBJ databases">
        <authorList>
            <consortium name="DOE Joint Genome Institute"/>
            <person name="Kuo A."/>
            <person name="Miyauchi S."/>
            <person name="Kiss E."/>
            <person name="Drula E."/>
            <person name="Kohler A."/>
            <person name="Sanchez-Garcia M."/>
            <person name="Andreopoulos B."/>
            <person name="Barry K.W."/>
            <person name="Bonito G."/>
            <person name="Buee M."/>
            <person name="Carver A."/>
            <person name="Chen C."/>
            <person name="Cichocki N."/>
            <person name="Clum A."/>
            <person name="Culley D."/>
            <person name="Crous P.W."/>
            <person name="Fauchery L."/>
            <person name="Girlanda M."/>
            <person name="Hayes R."/>
            <person name="Keri Z."/>
            <person name="LaButti K."/>
            <person name="Lipzen A."/>
            <person name="Lombard V."/>
            <person name="Magnuson J."/>
            <person name="Maillard F."/>
            <person name="Morin E."/>
            <person name="Murat C."/>
            <person name="Nolan M."/>
            <person name="Ohm R."/>
            <person name="Pangilinan J."/>
            <person name="Pereira M."/>
            <person name="Perotto S."/>
            <person name="Peter M."/>
            <person name="Riley R."/>
            <person name="Sitrit Y."/>
            <person name="Stielow B."/>
            <person name="Szollosi G."/>
            <person name="Zifcakova L."/>
            <person name="Stursova M."/>
            <person name="Spatafora J.W."/>
            <person name="Tedersoo L."/>
            <person name="Vaario L.-M."/>
            <person name="Yamada A."/>
            <person name="Yan M."/>
            <person name="Wang P."/>
            <person name="Xu J."/>
            <person name="Bruns T."/>
            <person name="Baldrian P."/>
            <person name="Vilgalys R."/>
            <person name="Henrissat B."/>
            <person name="Grigoriev I.V."/>
            <person name="Hibbett D."/>
            <person name="Nagy L.G."/>
            <person name="Martin F.M."/>
        </authorList>
    </citation>
    <scope>NUCLEOTIDE SEQUENCE</scope>
    <source>
        <strain evidence="7">Prilba</strain>
    </source>
</reference>
<reference evidence="7" key="2">
    <citation type="journal article" date="2020" name="Nat. Commun.">
        <title>Large-scale genome sequencing of mycorrhizal fungi provides insights into the early evolution of symbiotic traits.</title>
        <authorList>
            <person name="Miyauchi S."/>
            <person name="Kiss E."/>
            <person name="Kuo A."/>
            <person name="Drula E."/>
            <person name="Kohler A."/>
            <person name="Sanchez-Garcia M."/>
            <person name="Morin E."/>
            <person name="Andreopoulos B."/>
            <person name="Barry K.W."/>
            <person name="Bonito G."/>
            <person name="Buee M."/>
            <person name="Carver A."/>
            <person name="Chen C."/>
            <person name="Cichocki N."/>
            <person name="Clum A."/>
            <person name="Culley D."/>
            <person name="Crous P.W."/>
            <person name="Fauchery L."/>
            <person name="Girlanda M."/>
            <person name="Hayes R.D."/>
            <person name="Keri Z."/>
            <person name="LaButti K."/>
            <person name="Lipzen A."/>
            <person name="Lombard V."/>
            <person name="Magnuson J."/>
            <person name="Maillard F."/>
            <person name="Murat C."/>
            <person name="Nolan M."/>
            <person name="Ohm R.A."/>
            <person name="Pangilinan J."/>
            <person name="Pereira M.F."/>
            <person name="Perotto S."/>
            <person name="Peter M."/>
            <person name="Pfister S."/>
            <person name="Riley R."/>
            <person name="Sitrit Y."/>
            <person name="Stielow J.B."/>
            <person name="Szollosi G."/>
            <person name="Zifcakova L."/>
            <person name="Stursova M."/>
            <person name="Spatafora J.W."/>
            <person name="Tedersoo L."/>
            <person name="Vaario L.M."/>
            <person name="Yamada A."/>
            <person name="Yan M."/>
            <person name="Wang P."/>
            <person name="Xu J."/>
            <person name="Bruns T."/>
            <person name="Baldrian P."/>
            <person name="Vilgalys R."/>
            <person name="Dunand C."/>
            <person name="Henrissat B."/>
            <person name="Grigoriev I.V."/>
            <person name="Hibbett D."/>
            <person name="Nagy L.G."/>
            <person name="Martin F.M."/>
        </authorList>
    </citation>
    <scope>NUCLEOTIDE SEQUENCE</scope>
    <source>
        <strain evidence="7">Prilba</strain>
    </source>
</reference>
<dbReference type="InterPro" id="IPR018170">
    <property type="entry name" value="Aldo/ket_reductase_CS"/>
</dbReference>
<evidence type="ECO:0000256" key="2">
    <source>
        <dbReference type="ARBA" id="ARBA00023002"/>
    </source>
</evidence>
<feature type="domain" description="NADP-dependent oxidoreductase" evidence="6">
    <location>
        <begin position="20"/>
        <end position="267"/>
    </location>
</feature>
<dbReference type="EMBL" id="WHVB01000002">
    <property type="protein sequence ID" value="KAF8485739.1"/>
    <property type="molecule type" value="Genomic_DNA"/>
</dbReference>
<sequence length="279" mass="31491">MKLSLRSRYQLSDGNEIPVLGFGTYELAGENAYRAVKWALEAGYRHIDSAEWYENERECGRAILDFCAESGVSRTDIFFTTKLKHNAGFDATINAIDRSVELCGLNYIDLYLIHGPWGGPDARRQAWEACVAAQKAGKVKSIGISTFGMRHMQELFDSGPPLPAVHQIDLHPFMTRNEIVEFCRGHGIVLEAWAALARAMRFDHSLIVNLAKKYGKDPAHIFLRYSLQKGFVPLVKSTDHTRIVSNSDVFDFELDSTEIAELDQLNEYLLTDWDPTDCP</sequence>
<dbReference type="CDD" id="cd19071">
    <property type="entry name" value="AKR_AKR1-5-like"/>
    <property type="match status" value="1"/>
</dbReference>
<keyword evidence="2" id="KW-0560">Oxidoreductase</keyword>
<dbReference type="Pfam" id="PF00248">
    <property type="entry name" value="Aldo_ket_red"/>
    <property type="match status" value="1"/>
</dbReference>
<feature type="active site" description="Proton donor" evidence="3">
    <location>
        <position position="53"/>
    </location>
</feature>
<proteinExistence type="inferred from homology"/>
<organism evidence="7 8">
    <name type="scientific">Russula ochroleuca</name>
    <dbReference type="NCBI Taxonomy" id="152965"/>
    <lineage>
        <taxon>Eukaryota</taxon>
        <taxon>Fungi</taxon>
        <taxon>Dikarya</taxon>
        <taxon>Basidiomycota</taxon>
        <taxon>Agaricomycotina</taxon>
        <taxon>Agaricomycetes</taxon>
        <taxon>Russulales</taxon>
        <taxon>Russulaceae</taxon>
        <taxon>Russula</taxon>
    </lineage>
</organism>
<evidence type="ECO:0000256" key="1">
    <source>
        <dbReference type="ARBA" id="ARBA00007905"/>
    </source>
</evidence>
<dbReference type="GO" id="GO:0016491">
    <property type="term" value="F:oxidoreductase activity"/>
    <property type="evidence" value="ECO:0007669"/>
    <property type="project" value="UniProtKB-KW"/>
</dbReference>
<dbReference type="SUPFAM" id="SSF51430">
    <property type="entry name" value="NAD(P)-linked oxidoreductase"/>
    <property type="match status" value="1"/>
</dbReference>
<gene>
    <name evidence="7" type="ORF">DFH94DRAFT_791265</name>
</gene>
<feature type="site" description="Lowers pKa of active site Tyr" evidence="5">
    <location>
        <position position="82"/>
    </location>
</feature>
<dbReference type="InterPro" id="IPR036812">
    <property type="entry name" value="NAD(P)_OxRdtase_dom_sf"/>
</dbReference>
<dbReference type="Proteomes" id="UP000759537">
    <property type="component" value="Unassembled WGS sequence"/>
</dbReference>
<evidence type="ECO:0000256" key="4">
    <source>
        <dbReference type="PIRSR" id="PIRSR000097-2"/>
    </source>
</evidence>
<evidence type="ECO:0000313" key="8">
    <source>
        <dbReference type="Proteomes" id="UP000759537"/>
    </source>
</evidence>
<accession>A0A9P5N3T9</accession>
<evidence type="ECO:0000256" key="3">
    <source>
        <dbReference type="PIRSR" id="PIRSR000097-1"/>
    </source>
</evidence>
<keyword evidence="8" id="KW-1185">Reference proteome</keyword>